<dbReference type="InterPro" id="IPR027417">
    <property type="entry name" value="P-loop_NTPase"/>
</dbReference>
<evidence type="ECO:0000256" key="4">
    <source>
        <dbReference type="ARBA" id="ARBA00022806"/>
    </source>
</evidence>
<dbReference type="EC" id="3.6.4.13" evidence="1"/>
<dbReference type="PANTHER" id="PTHR18934:SF118">
    <property type="entry name" value="ATP-DEPENDENT RNA HELICASE DHX33"/>
    <property type="match status" value="1"/>
</dbReference>
<name>A0A834MTQ8_VESVU</name>
<dbReference type="Pfam" id="PF07717">
    <property type="entry name" value="OB_NTP_bind"/>
    <property type="match status" value="1"/>
</dbReference>
<comment type="caution">
    <text evidence="10">The sequence shown here is derived from an EMBL/GenBank/DDBJ whole genome shotgun (WGS) entry which is preliminary data.</text>
</comment>
<dbReference type="PROSITE" id="PS51194">
    <property type="entry name" value="HELICASE_CTER"/>
    <property type="match status" value="1"/>
</dbReference>
<dbReference type="FunFam" id="3.40.50.300:FF:000750">
    <property type="entry name" value="Putative ATP-dependent RNA helicase DHX33"/>
    <property type="match status" value="1"/>
</dbReference>
<dbReference type="SMART" id="SM00490">
    <property type="entry name" value="HELICc"/>
    <property type="match status" value="1"/>
</dbReference>
<dbReference type="CDD" id="cd17978">
    <property type="entry name" value="DEXHc_DHX33"/>
    <property type="match status" value="1"/>
</dbReference>
<evidence type="ECO:0000256" key="7">
    <source>
        <dbReference type="SAM" id="MobiDB-lite"/>
    </source>
</evidence>
<dbReference type="PROSITE" id="PS00690">
    <property type="entry name" value="DEAH_ATP_HELICASE"/>
    <property type="match status" value="1"/>
</dbReference>
<dbReference type="InterPro" id="IPR002464">
    <property type="entry name" value="DNA/RNA_helicase_DEAH_CS"/>
</dbReference>
<dbReference type="Pfam" id="PF21010">
    <property type="entry name" value="HA2_C"/>
    <property type="match status" value="1"/>
</dbReference>
<dbReference type="EMBL" id="JACSEA010000017">
    <property type="protein sequence ID" value="KAF7383359.1"/>
    <property type="molecule type" value="Genomic_DNA"/>
</dbReference>
<dbReference type="Pfam" id="PF00271">
    <property type="entry name" value="Helicase_C"/>
    <property type="match status" value="1"/>
</dbReference>
<reference evidence="10" key="1">
    <citation type="journal article" date="2020" name="G3 (Bethesda)">
        <title>High-Quality Assemblies for Three Invasive Social Wasps from the &lt;i&gt;Vespula&lt;/i&gt; Genus.</title>
        <authorList>
            <person name="Harrop T.W.R."/>
            <person name="Guhlin J."/>
            <person name="McLaughlin G.M."/>
            <person name="Permina E."/>
            <person name="Stockwell P."/>
            <person name="Gilligan J."/>
            <person name="Le Lec M.F."/>
            <person name="Gruber M.A.M."/>
            <person name="Quinn O."/>
            <person name="Lovegrove M."/>
            <person name="Duncan E.J."/>
            <person name="Remnant E.J."/>
            <person name="Van Eeckhoven J."/>
            <person name="Graham B."/>
            <person name="Knapp R.A."/>
            <person name="Langford K.W."/>
            <person name="Kronenberg Z."/>
            <person name="Press M.O."/>
            <person name="Eacker S.M."/>
            <person name="Wilson-Rankin E.E."/>
            <person name="Purcell J."/>
            <person name="Lester P.J."/>
            <person name="Dearden P.K."/>
        </authorList>
    </citation>
    <scope>NUCLEOTIDE SEQUENCE</scope>
    <source>
        <strain evidence="10">Marl-1</strain>
    </source>
</reference>
<dbReference type="Gene3D" id="3.40.50.300">
    <property type="entry name" value="P-loop containing nucleotide triphosphate hydrolases"/>
    <property type="match status" value="2"/>
</dbReference>
<keyword evidence="2" id="KW-0547">Nucleotide-binding</keyword>
<keyword evidence="11" id="KW-1185">Reference proteome</keyword>
<evidence type="ECO:0000313" key="10">
    <source>
        <dbReference type="EMBL" id="KAF7383359.1"/>
    </source>
</evidence>
<evidence type="ECO:0000259" key="9">
    <source>
        <dbReference type="PROSITE" id="PS51194"/>
    </source>
</evidence>
<dbReference type="GO" id="GO:0005524">
    <property type="term" value="F:ATP binding"/>
    <property type="evidence" value="ECO:0007669"/>
    <property type="project" value="UniProtKB-KW"/>
</dbReference>
<feature type="domain" description="Helicase ATP-binding" evidence="8">
    <location>
        <begin position="117"/>
        <end position="286"/>
    </location>
</feature>
<dbReference type="InterPro" id="IPR007502">
    <property type="entry name" value="Helicase-assoc_dom"/>
</dbReference>
<dbReference type="SMART" id="SM00847">
    <property type="entry name" value="HA2"/>
    <property type="match status" value="1"/>
</dbReference>
<dbReference type="GO" id="GO:0016787">
    <property type="term" value="F:hydrolase activity"/>
    <property type="evidence" value="ECO:0007669"/>
    <property type="project" value="UniProtKB-KW"/>
</dbReference>
<feature type="domain" description="Helicase C-terminal" evidence="9">
    <location>
        <begin position="310"/>
        <end position="484"/>
    </location>
</feature>
<dbReference type="GO" id="GO:0003725">
    <property type="term" value="F:double-stranded RNA binding"/>
    <property type="evidence" value="ECO:0007669"/>
    <property type="project" value="TreeGrafter"/>
</dbReference>
<evidence type="ECO:0000256" key="6">
    <source>
        <dbReference type="ARBA" id="ARBA00047984"/>
    </source>
</evidence>
<dbReference type="GO" id="GO:0005730">
    <property type="term" value="C:nucleolus"/>
    <property type="evidence" value="ECO:0007669"/>
    <property type="project" value="UniProtKB-ARBA"/>
</dbReference>
<dbReference type="InterPro" id="IPR011545">
    <property type="entry name" value="DEAD/DEAH_box_helicase_dom"/>
</dbReference>
<proteinExistence type="predicted"/>
<dbReference type="GO" id="GO:0045943">
    <property type="term" value="P:positive regulation of transcription by RNA polymerase I"/>
    <property type="evidence" value="ECO:0007669"/>
    <property type="project" value="TreeGrafter"/>
</dbReference>
<dbReference type="AlphaFoldDB" id="A0A834MTQ8"/>
<evidence type="ECO:0000256" key="3">
    <source>
        <dbReference type="ARBA" id="ARBA00022801"/>
    </source>
</evidence>
<dbReference type="SMART" id="SM00487">
    <property type="entry name" value="DEXDc"/>
    <property type="match status" value="1"/>
</dbReference>
<dbReference type="FunFam" id="3.40.50.300:FF:000145">
    <property type="entry name" value="probable ATP-dependent RNA helicase DHX40"/>
    <property type="match status" value="1"/>
</dbReference>
<dbReference type="Pfam" id="PF00270">
    <property type="entry name" value="DEAD"/>
    <property type="match status" value="1"/>
</dbReference>
<comment type="catalytic activity">
    <reaction evidence="6">
        <text>ATP + H2O = ADP + phosphate + H(+)</text>
        <dbReference type="Rhea" id="RHEA:13065"/>
        <dbReference type="ChEBI" id="CHEBI:15377"/>
        <dbReference type="ChEBI" id="CHEBI:15378"/>
        <dbReference type="ChEBI" id="CHEBI:30616"/>
        <dbReference type="ChEBI" id="CHEBI:43474"/>
        <dbReference type="ChEBI" id="CHEBI:456216"/>
        <dbReference type="EC" id="3.6.4.13"/>
    </reaction>
</comment>
<dbReference type="PANTHER" id="PTHR18934">
    <property type="entry name" value="ATP-DEPENDENT RNA HELICASE"/>
    <property type="match status" value="1"/>
</dbReference>
<keyword evidence="3" id="KW-0378">Hydrolase</keyword>
<dbReference type="InterPro" id="IPR011709">
    <property type="entry name" value="DEAD-box_helicase_OB_fold"/>
</dbReference>
<evidence type="ECO:0000256" key="2">
    <source>
        <dbReference type="ARBA" id="ARBA00022741"/>
    </source>
</evidence>
<dbReference type="SUPFAM" id="SSF52540">
    <property type="entry name" value="P-loop containing nucleoside triphosphate hydrolases"/>
    <property type="match status" value="1"/>
</dbReference>
<evidence type="ECO:0000259" key="8">
    <source>
        <dbReference type="PROSITE" id="PS51192"/>
    </source>
</evidence>
<accession>A0A834MTQ8</accession>
<dbReference type="PROSITE" id="PS51192">
    <property type="entry name" value="HELICASE_ATP_BIND_1"/>
    <property type="match status" value="1"/>
</dbReference>
<dbReference type="InterPro" id="IPR014001">
    <property type="entry name" value="Helicase_ATP-bd"/>
</dbReference>
<dbReference type="CDD" id="cd18791">
    <property type="entry name" value="SF2_C_RHA"/>
    <property type="match status" value="1"/>
</dbReference>
<gene>
    <name evidence="10" type="ORF">HZH66_012709</name>
</gene>
<dbReference type="Proteomes" id="UP000614350">
    <property type="component" value="Unassembled WGS sequence"/>
</dbReference>
<keyword evidence="4" id="KW-0347">Helicase</keyword>
<organism evidence="10 11">
    <name type="scientific">Vespula vulgaris</name>
    <name type="common">Yellow jacket</name>
    <name type="synonym">Wasp</name>
    <dbReference type="NCBI Taxonomy" id="7454"/>
    <lineage>
        <taxon>Eukaryota</taxon>
        <taxon>Metazoa</taxon>
        <taxon>Ecdysozoa</taxon>
        <taxon>Arthropoda</taxon>
        <taxon>Hexapoda</taxon>
        <taxon>Insecta</taxon>
        <taxon>Pterygota</taxon>
        <taxon>Neoptera</taxon>
        <taxon>Endopterygota</taxon>
        <taxon>Hymenoptera</taxon>
        <taxon>Apocrita</taxon>
        <taxon>Aculeata</taxon>
        <taxon>Vespoidea</taxon>
        <taxon>Vespidae</taxon>
        <taxon>Vespinae</taxon>
        <taxon>Vespula</taxon>
    </lineage>
</organism>
<keyword evidence="5" id="KW-0067">ATP-binding</keyword>
<feature type="region of interest" description="Disordered" evidence="7">
    <location>
        <begin position="75"/>
        <end position="104"/>
    </location>
</feature>
<evidence type="ECO:0000256" key="1">
    <source>
        <dbReference type="ARBA" id="ARBA00012552"/>
    </source>
</evidence>
<dbReference type="GO" id="GO:0003724">
    <property type="term" value="F:RNA helicase activity"/>
    <property type="evidence" value="ECO:0007669"/>
    <property type="project" value="UniProtKB-EC"/>
</dbReference>
<dbReference type="InterPro" id="IPR001650">
    <property type="entry name" value="Helicase_C-like"/>
</dbReference>
<evidence type="ECO:0000313" key="11">
    <source>
        <dbReference type="Proteomes" id="UP000614350"/>
    </source>
</evidence>
<evidence type="ECO:0000256" key="5">
    <source>
        <dbReference type="ARBA" id="ARBA00022840"/>
    </source>
</evidence>
<dbReference type="Gene3D" id="1.20.120.1080">
    <property type="match status" value="1"/>
</dbReference>
<sequence>MCCILSPPPFALEELPSRRSYSAPPQSVWSVARVHRFEMGVHDNADSKYNVMGTSSFSKLAPKRPNTVVFGESPAKVQKHEESSSSFSNVENTEAGNASVHQQRKSLPVYRLRKRLLEEIRRYSTLIVIGETGSGKTTQIPQLLLSSGIAGVSGRVGVTQPRRVAAVSIARRVAQEQGVETGKLVGYCVRFEDVTSPQTRIKYLTDGMMVREAMTDEILSDYSVVILDEAHERSVQTDVLLGVTKRAQNLRKLKNLPPLKLLVMSATMDADKFAKYFHAPVLYLEGRQHPVKIYHAVKSQEDYAFSSMVTAFQIHRETPANEDILVFLTGQEEIESAVANAKQVAKQLDGKGYPPLKVFPLYSALPTHQQLEAFKPAPAGMRKLIFSTNVAETSVTIGGIRHVIDTGVVKARTHHPTTGLDVLKVEQISKAQAWQRTGRAAREAPGKCYRTYTKDEFERMREMPVPEIQRCSLAGVALQLLAIGVDITSFDFMDRPPKEAVDVAVTCLEKLAAVKGSPPQLTTLGRTMSLFPLDPRFTKVILASVEHRCLEEALTVVALLSGESIFTDPPAKRQQAYAAKSRFASPEGDHVTLLNVFRGYTSTSSQKKVWCHENFLHHRNLEYASEVRQQLATLAERANLEKASCGTNTEQLRKALLEGLYENLAELQRDHSYVTVSSKQPVAIHPSSTLHGTKPSLILFTEIVATGKCYLRDLSVIENSWLSEKGAVSVKHE</sequence>
<protein>
    <recommendedName>
        <fullName evidence="1">RNA helicase</fullName>
        <ecNumber evidence="1">3.6.4.13</ecNumber>
    </recommendedName>
</protein>
<feature type="compositionally biased region" description="Polar residues" evidence="7">
    <location>
        <begin position="89"/>
        <end position="101"/>
    </location>
</feature>